<accession>A0AAD6YY30</accession>
<evidence type="ECO:0000313" key="2">
    <source>
        <dbReference type="EMBL" id="KAJ7301024.1"/>
    </source>
</evidence>
<comment type="caution">
    <text evidence="2">The sequence shown here is derived from an EMBL/GenBank/DDBJ whole genome shotgun (WGS) entry which is preliminary data.</text>
</comment>
<feature type="non-terminal residue" evidence="2">
    <location>
        <position position="161"/>
    </location>
</feature>
<proteinExistence type="predicted"/>
<evidence type="ECO:0000256" key="1">
    <source>
        <dbReference type="SAM" id="MobiDB-lite"/>
    </source>
</evidence>
<dbReference type="AlphaFoldDB" id="A0AAD6YY30"/>
<dbReference type="Proteomes" id="UP001218218">
    <property type="component" value="Unassembled WGS sequence"/>
</dbReference>
<organism evidence="2 3">
    <name type="scientific">Mycena albidolilacea</name>
    <dbReference type="NCBI Taxonomy" id="1033008"/>
    <lineage>
        <taxon>Eukaryota</taxon>
        <taxon>Fungi</taxon>
        <taxon>Dikarya</taxon>
        <taxon>Basidiomycota</taxon>
        <taxon>Agaricomycotina</taxon>
        <taxon>Agaricomycetes</taxon>
        <taxon>Agaricomycetidae</taxon>
        <taxon>Agaricales</taxon>
        <taxon>Marasmiineae</taxon>
        <taxon>Mycenaceae</taxon>
        <taxon>Mycena</taxon>
    </lineage>
</organism>
<feature type="region of interest" description="Disordered" evidence="1">
    <location>
        <begin position="1"/>
        <end position="20"/>
    </location>
</feature>
<name>A0AAD6YY30_9AGAR</name>
<sequence>YKPVDRKVRPVPTYNPNHQSSVFKDAPATTLTDLPFHPPDYRTLKFGKRVTLERLESMLAKIEPGILSNDETNLLAYITVLRESAFAFEYAEKGSFRKELYPDYEFAVIEHTPWQRPPIPIPAALREVVRKVILDNERGGRFEPTVSSYRCAMFPVMKKPG</sequence>
<dbReference type="EMBL" id="JARIHO010000146">
    <property type="protein sequence ID" value="KAJ7301024.1"/>
    <property type="molecule type" value="Genomic_DNA"/>
</dbReference>
<keyword evidence="3" id="KW-1185">Reference proteome</keyword>
<evidence type="ECO:0000313" key="3">
    <source>
        <dbReference type="Proteomes" id="UP001218218"/>
    </source>
</evidence>
<feature type="non-terminal residue" evidence="2">
    <location>
        <position position="1"/>
    </location>
</feature>
<evidence type="ECO:0008006" key="4">
    <source>
        <dbReference type="Google" id="ProtNLM"/>
    </source>
</evidence>
<gene>
    <name evidence="2" type="ORF">DFH08DRAFT_636850</name>
</gene>
<reference evidence="2" key="1">
    <citation type="submission" date="2023-03" db="EMBL/GenBank/DDBJ databases">
        <title>Massive genome expansion in bonnet fungi (Mycena s.s.) driven by repeated elements and novel gene families across ecological guilds.</title>
        <authorList>
            <consortium name="Lawrence Berkeley National Laboratory"/>
            <person name="Harder C.B."/>
            <person name="Miyauchi S."/>
            <person name="Viragh M."/>
            <person name="Kuo A."/>
            <person name="Thoen E."/>
            <person name="Andreopoulos B."/>
            <person name="Lu D."/>
            <person name="Skrede I."/>
            <person name="Drula E."/>
            <person name="Henrissat B."/>
            <person name="Morin E."/>
            <person name="Kohler A."/>
            <person name="Barry K."/>
            <person name="LaButti K."/>
            <person name="Morin E."/>
            <person name="Salamov A."/>
            <person name="Lipzen A."/>
            <person name="Mereny Z."/>
            <person name="Hegedus B."/>
            <person name="Baldrian P."/>
            <person name="Stursova M."/>
            <person name="Weitz H."/>
            <person name="Taylor A."/>
            <person name="Grigoriev I.V."/>
            <person name="Nagy L.G."/>
            <person name="Martin F."/>
            <person name="Kauserud H."/>
        </authorList>
    </citation>
    <scope>NUCLEOTIDE SEQUENCE</scope>
    <source>
        <strain evidence="2">CBHHK002</strain>
    </source>
</reference>
<protein>
    <recommendedName>
        <fullName evidence="4">Gag-pol polyprotein</fullName>
    </recommendedName>
</protein>